<dbReference type="Proteomes" id="UP000503251">
    <property type="component" value="Chromosome"/>
</dbReference>
<keyword evidence="5" id="KW-0418">Kinase</keyword>
<dbReference type="InterPro" id="IPR011009">
    <property type="entry name" value="Kinase-like_dom_sf"/>
</dbReference>
<keyword evidence="2" id="KW-1133">Transmembrane helix</keyword>
<dbReference type="Pfam" id="PF03109">
    <property type="entry name" value="ABC1"/>
    <property type="match status" value="1"/>
</dbReference>
<sequence>MQNHTGLLRLSTLKAANRLRVVITVFIKYGFGEISELLGLSRFTRWRCRRNACPISHEMTLWEKIRHIIEELGPTMIKIGQILSMRPDLVPPELTNELQNLQETVPPVAFEAIKTRVERSLGKPLEKVFSSFEQKPIASASLSQVHRAVLRETGETVAVKIKRPGVEKTVEADLDVMAYLASLAHERVYSLKPANLPDVVDEIRKSLMRELDFLNEARNMTYFNHCFENDSTVRAPKVHGKYCTSDVLVMEYVPATRLDKITADKDRRLAIANRGLDCAIKQMLDFGFFHADPHLGNLKLGENDELVFYDFGMVGRFTPEMQSAIVDYIIAVVKSDARRAARVALDMAVKAPPLIDFVRFQSDIMFLLERIRTPINDNPNFGMFLLELTSLCRQYGVSLRSDYILMARALLATEAAGHTICPEFDAVAALKPVALRFMVKRYSVLFSDRPPLGDLDSNLRLISKMPERIDKLFRIMEHGQLKVEMEQHDFGRMVDRMGSIADRIATGLIVASLIVGSSLLFISGLGPKWHGIPILGLVGFTLSGVFGAWLLLRMVFTRK</sequence>
<dbReference type="PANTHER" id="PTHR10566:SF113">
    <property type="entry name" value="PROTEIN ACTIVITY OF BC1 COMPLEX KINASE 7, CHLOROPLASTIC"/>
    <property type="match status" value="1"/>
</dbReference>
<evidence type="ECO:0000256" key="1">
    <source>
        <dbReference type="ARBA" id="ARBA00009670"/>
    </source>
</evidence>
<evidence type="ECO:0000259" key="3">
    <source>
        <dbReference type="PROSITE" id="PS50011"/>
    </source>
</evidence>
<dbReference type="EMBL" id="QMIF01000005">
    <property type="protein sequence ID" value="TVM34126.1"/>
    <property type="molecule type" value="Genomic_DNA"/>
</dbReference>
<dbReference type="InterPro" id="IPR004147">
    <property type="entry name" value="ABC1_dom"/>
</dbReference>
<evidence type="ECO:0000313" key="6">
    <source>
        <dbReference type="Proteomes" id="UP000434052"/>
    </source>
</evidence>
<keyword evidence="2" id="KW-0812">Transmembrane</keyword>
<keyword evidence="5" id="KW-0808">Transferase</keyword>
<dbReference type="PANTHER" id="PTHR10566">
    <property type="entry name" value="CHAPERONE-ACTIVITY OF BC1 COMPLEX CABC1 -RELATED"/>
    <property type="match status" value="1"/>
</dbReference>
<feature type="transmembrane region" description="Helical" evidence="2">
    <location>
        <begin position="504"/>
        <end position="526"/>
    </location>
</feature>
<comment type="similarity">
    <text evidence="1">Belongs to the protein kinase superfamily. ADCK protein kinase family.</text>
</comment>
<dbReference type="Gene3D" id="1.10.510.10">
    <property type="entry name" value="Transferase(Phosphotransferase) domain 1"/>
    <property type="match status" value="1"/>
</dbReference>
<gene>
    <name evidence="5" type="ORF">DQK91_09495</name>
    <name evidence="4" type="ORF">E8L03_17750</name>
</gene>
<feature type="transmembrane region" description="Helical" evidence="2">
    <location>
        <begin position="532"/>
        <end position="552"/>
    </location>
</feature>
<dbReference type="InterPro" id="IPR050154">
    <property type="entry name" value="UbiB_kinase"/>
</dbReference>
<dbReference type="Proteomes" id="UP000434052">
    <property type="component" value="Unassembled WGS sequence"/>
</dbReference>
<dbReference type="GO" id="GO:0004672">
    <property type="term" value="F:protein kinase activity"/>
    <property type="evidence" value="ECO:0007669"/>
    <property type="project" value="InterPro"/>
</dbReference>
<reference evidence="5 6" key="1">
    <citation type="submission" date="2018-06" db="EMBL/GenBank/DDBJ databases">
        <title>Complete genome of Desulfovibrio marinus P48SEP.</title>
        <authorList>
            <person name="Crispim J.S."/>
            <person name="Vidigal P.M.P."/>
            <person name="Silva L.C.F."/>
            <person name="Araujo L.C."/>
            <person name="Laguardia C.N."/>
            <person name="Dias R.S."/>
            <person name="Sousa M.P."/>
            <person name="Paula S.O."/>
            <person name="Silva C."/>
        </authorList>
    </citation>
    <scope>NUCLEOTIDE SEQUENCE [LARGE SCALE GENOMIC DNA]</scope>
    <source>
        <strain evidence="5 6">P48SEP</strain>
    </source>
</reference>
<dbReference type="AlphaFoldDB" id="A0A6P1ZI11"/>
<evidence type="ECO:0000313" key="4">
    <source>
        <dbReference type="EMBL" id="QJT10646.1"/>
    </source>
</evidence>
<keyword evidence="2" id="KW-0472">Membrane</keyword>
<evidence type="ECO:0000313" key="5">
    <source>
        <dbReference type="EMBL" id="TVM34126.1"/>
    </source>
</evidence>
<dbReference type="InterPro" id="IPR000719">
    <property type="entry name" value="Prot_kinase_dom"/>
</dbReference>
<name>A0A6P1ZI11_9BACT</name>
<feature type="domain" description="Protein kinase" evidence="3">
    <location>
        <begin position="131"/>
        <end position="461"/>
    </location>
</feature>
<keyword evidence="7" id="KW-1185">Reference proteome</keyword>
<dbReference type="PROSITE" id="PS50011">
    <property type="entry name" value="PROTEIN_KINASE_DOM"/>
    <property type="match status" value="1"/>
</dbReference>
<dbReference type="SUPFAM" id="SSF56112">
    <property type="entry name" value="Protein kinase-like (PK-like)"/>
    <property type="match status" value="1"/>
</dbReference>
<protein>
    <submittedName>
        <fullName evidence="5">AarF/ABC1/UbiB kinase family protein</fullName>
    </submittedName>
</protein>
<accession>A0A6P1ZI11</accession>
<dbReference type="GO" id="GO:0005524">
    <property type="term" value="F:ATP binding"/>
    <property type="evidence" value="ECO:0007669"/>
    <property type="project" value="InterPro"/>
</dbReference>
<dbReference type="EMBL" id="CP039543">
    <property type="protein sequence ID" value="QJT10646.1"/>
    <property type="molecule type" value="Genomic_DNA"/>
</dbReference>
<evidence type="ECO:0000313" key="7">
    <source>
        <dbReference type="Proteomes" id="UP000503251"/>
    </source>
</evidence>
<proteinExistence type="inferred from homology"/>
<organism evidence="5 6">
    <name type="scientific">Oceanidesulfovibrio marinus</name>
    <dbReference type="NCBI Taxonomy" id="370038"/>
    <lineage>
        <taxon>Bacteria</taxon>
        <taxon>Pseudomonadati</taxon>
        <taxon>Thermodesulfobacteriota</taxon>
        <taxon>Desulfovibrionia</taxon>
        <taxon>Desulfovibrionales</taxon>
        <taxon>Desulfovibrionaceae</taxon>
        <taxon>Oceanidesulfovibrio</taxon>
    </lineage>
</organism>
<dbReference type="CDD" id="cd05121">
    <property type="entry name" value="ABC1_ADCK3-like"/>
    <property type="match status" value="1"/>
</dbReference>
<dbReference type="RefSeq" id="WP_144305123.1">
    <property type="nucleotide sequence ID" value="NZ_CP039543.1"/>
</dbReference>
<evidence type="ECO:0000256" key="2">
    <source>
        <dbReference type="SAM" id="Phobius"/>
    </source>
</evidence>
<reference evidence="4 7" key="2">
    <citation type="submission" date="2019-04" db="EMBL/GenBank/DDBJ databases">
        <title>Isolation and culture of sulfate reducing bacteria from the cold seep of the South China Sea.</title>
        <authorList>
            <person name="Sun C."/>
            <person name="Liu R."/>
        </authorList>
    </citation>
    <scope>NUCLEOTIDE SEQUENCE [LARGE SCALE GENOMIC DNA]</scope>
    <source>
        <strain evidence="4 7">CS1</strain>
    </source>
</reference>
<dbReference type="OrthoDB" id="9795390at2"/>